<evidence type="ECO:0000256" key="4">
    <source>
        <dbReference type="ARBA" id="ARBA00022692"/>
    </source>
</evidence>
<dbReference type="Pfam" id="PF00005">
    <property type="entry name" value="ABC_tran"/>
    <property type="match status" value="1"/>
</dbReference>
<dbReference type="PANTHER" id="PTHR24223">
    <property type="entry name" value="ATP-BINDING CASSETTE SUB-FAMILY C"/>
    <property type="match status" value="1"/>
</dbReference>
<dbReference type="Gene3D" id="1.20.1560.10">
    <property type="entry name" value="ABC transporter type 1, transmembrane domain"/>
    <property type="match status" value="1"/>
</dbReference>
<evidence type="ECO:0000256" key="9">
    <source>
        <dbReference type="ARBA" id="ARBA00023136"/>
    </source>
</evidence>
<dbReference type="InterPro" id="IPR011527">
    <property type="entry name" value="ABC1_TM_dom"/>
</dbReference>
<keyword evidence="6" id="KW-0788">Thiol protease</keyword>
<evidence type="ECO:0000256" key="8">
    <source>
        <dbReference type="ARBA" id="ARBA00022989"/>
    </source>
</evidence>
<proteinExistence type="inferred from homology"/>
<evidence type="ECO:0000313" key="13">
    <source>
        <dbReference type="EMBL" id="AJC49965.1"/>
    </source>
</evidence>
<dbReference type="Gene3D" id="3.40.50.300">
    <property type="entry name" value="P-loop containing nucleotide triphosphate hydrolases"/>
    <property type="match status" value="1"/>
</dbReference>
<evidence type="ECO:0000256" key="3">
    <source>
        <dbReference type="ARBA" id="ARBA00022448"/>
    </source>
</evidence>
<reference evidence="13 14" key="1">
    <citation type="journal article" date="2015" name="Genome Announc.">
        <title>Complete Genome Sequence of Mycoplasma flocculare Strain Ms42T (ATCC 27399T).</title>
        <authorList>
            <person name="Calcutt M.J."/>
            <person name="Foecking M.F."/>
            <person name="Heidari M.B."/>
            <person name="McIntosh M.A."/>
        </authorList>
    </citation>
    <scope>NUCLEOTIDE SEQUENCE [LARGE SCALE GENOMIC DNA]</scope>
    <source>
        <strain evidence="14">ATCC 27399</strain>
    </source>
</reference>
<evidence type="ECO:0000256" key="6">
    <source>
        <dbReference type="ARBA" id="ARBA00022807"/>
    </source>
</evidence>
<dbReference type="PROSITE" id="PS50990">
    <property type="entry name" value="PEPTIDASE_C39"/>
    <property type="match status" value="1"/>
</dbReference>
<keyword evidence="4 10" id="KW-0812">Transmembrane</keyword>
<dbReference type="GO" id="GO:0005524">
    <property type="term" value="F:ATP binding"/>
    <property type="evidence" value="ECO:0007669"/>
    <property type="project" value="UniProtKB-KW"/>
</dbReference>
<dbReference type="InterPro" id="IPR005074">
    <property type="entry name" value="Peptidase_C39"/>
</dbReference>
<dbReference type="NCBIfam" id="NF045998">
    <property type="entry name" value="cleave_ABC_plasm"/>
    <property type="match status" value="1"/>
</dbReference>
<keyword evidence="3" id="KW-0813">Transport</keyword>
<keyword evidence="6" id="KW-0645">Protease</keyword>
<dbReference type="EMBL" id="CP007585">
    <property type="protein sequence ID" value="AJC49965.1"/>
    <property type="molecule type" value="Genomic_DNA"/>
</dbReference>
<feature type="domain" description="Peptidase C39" evidence="12">
    <location>
        <begin position="6"/>
        <end position="131"/>
    </location>
</feature>
<evidence type="ECO:0000259" key="12">
    <source>
        <dbReference type="PROSITE" id="PS50990"/>
    </source>
</evidence>
<evidence type="ECO:0000313" key="14">
    <source>
        <dbReference type="Proteomes" id="UP000031129"/>
    </source>
</evidence>
<dbReference type="OrthoDB" id="403954at2"/>
<evidence type="ECO:0000259" key="11">
    <source>
        <dbReference type="PROSITE" id="PS50929"/>
    </source>
</evidence>
<dbReference type="PROSITE" id="PS50929">
    <property type="entry name" value="ABC_TM1F"/>
    <property type="match status" value="1"/>
</dbReference>
<keyword evidence="14" id="KW-1185">Reference proteome</keyword>
<dbReference type="CDD" id="cd02424">
    <property type="entry name" value="Peptidase_C39E"/>
    <property type="match status" value="1"/>
</dbReference>
<feature type="transmembrane region" description="Helical" evidence="10">
    <location>
        <begin position="160"/>
        <end position="181"/>
    </location>
</feature>
<dbReference type="GO" id="GO:0140359">
    <property type="term" value="F:ABC-type transporter activity"/>
    <property type="evidence" value="ECO:0007669"/>
    <property type="project" value="InterPro"/>
</dbReference>
<dbReference type="Pfam" id="PF03412">
    <property type="entry name" value="Peptidase_C39"/>
    <property type="match status" value="1"/>
</dbReference>
<dbReference type="InterPro" id="IPR003439">
    <property type="entry name" value="ABC_transporter-like_ATP-bd"/>
</dbReference>
<keyword evidence="6" id="KW-0378">Hydrolase</keyword>
<dbReference type="RefSeq" id="WP_039387645.1">
    <property type="nucleotide sequence ID" value="NZ_CP007585.1"/>
</dbReference>
<evidence type="ECO:0000256" key="7">
    <source>
        <dbReference type="ARBA" id="ARBA00022840"/>
    </source>
</evidence>
<keyword evidence="8 10" id="KW-1133">Transmembrane helix</keyword>
<dbReference type="GO" id="GO:0006508">
    <property type="term" value="P:proteolysis"/>
    <property type="evidence" value="ECO:0007669"/>
    <property type="project" value="InterPro"/>
</dbReference>
<dbReference type="InterPro" id="IPR027417">
    <property type="entry name" value="P-loop_NTPase"/>
</dbReference>
<dbReference type="InterPro" id="IPR050173">
    <property type="entry name" value="ABC_transporter_C-like"/>
</dbReference>
<keyword evidence="9 10" id="KW-0472">Membrane</keyword>
<sequence>MKVFLQKDLRDCGLAVLQSIYHHFYDKKISINTLKTKAFYSHDGINIANLERLAKDFGIILESYGGVFDNLKTLNLDKPTIILIKTGDLNHYVLLTKITKRRFEIIDPLKGRMKISVLVMEKIFQNVVIFAQKDFEYKNSKRKDKYWNNWWFFLEAKSNWYLLFLFFVTAVSNFISSLFMKTVIDKVLPQSEISLLLKVCIFFVWVAFWRILQDIFKKTYIYKIELKIEKEIFDRFFGALKTGENFQLLKLDNHDYIRRINLIPSFASFSASFYYHIFNELVTFLISFCILIWIDVKIFGLIIAISIVYFLVSIFVRKNITKNHRFLMEDQLNSLTSTNDLIFSIENLKRDDVYKNLKRQFDEKYYRFKNTEFNIWKKENYLSSFNNFIFTIAPILIVFVSSFWVFDKKLSIGELLLFLSFFSFFITPLSSFVDIVTNLPIFLRELELLNFVLNIDKESKGEYHQKISDIKLKNLSVSYYKNKALFYIDKMHINRNLRIIGKNGSGKSTFLRLLNQDIVYNGEFLINNLDLKYYDQNELRKRICYIKSQNYFPSISVLSFITNENPEKIQNLVNNFQRFDIQEMLYEWQVSLDAKFVNSGSNFSSGQKQIIALLQLLTQDFDLILLDEAFENIDEKNFEFLKKVITNYQKNAIFIEISHSKRFINEEGDILDIKNISKQ</sequence>
<dbReference type="GO" id="GO:0008234">
    <property type="term" value="F:cysteine-type peptidase activity"/>
    <property type="evidence" value="ECO:0007669"/>
    <property type="project" value="UniProtKB-KW"/>
</dbReference>
<dbReference type="AlphaFoldDB" id="A0A0A8E6W8"/>
<feature type="transmembrane region" description="Helical" evidence="10">
    <location>
        <begin position="412"/>
        <end position="436"/>
    </location>
</feature>
<evidence type="ECO:0000256" key="5">
    <source>
        <dbReference type="ARBA" id="ARBA00022741"/>
    </source>
</evidence>
<feature type="transmembrane region" description="Helical" evidence="10">
    <location>
        <begin position="284"/>
        <end position="316"/>
    </location>
</feature>
<dbReference type="HOGENOM" id="CLU_000604_95_3_14"/>
<dbReference type="Proteomes" id="UP000031129">
    <property type="component" value="Chromosome"/>
</dbReference>
<dbReference type="STRING" id="743971.MYF_02330"/>
<dbReference type="SUPFAM" id="SSF90123">
    <property type="entry name" value="ABC transporter transmembrane region"/>
    <property type="match status" value="1"/>
</dbReference>
<comment type="subcellular location">
    <subcellularLocation>
        <location evidence="1">Cell membrane</location>
        <topology evidence="1">Multi-pass membrane protein</topology>
    </subcellularLocation>
</comment>
<dbReference type="InterPro" id="IPR036640">
    <property type="entry name" value="ABC1_TM_sf"/>
</dbReference>
<keyword evidence="7 13" id="KW-0067">ATP-binding</keyword>
<evidence type="ECO:0000256" key="10">
    <source>
        <dbReference type="SAM" id="Phobius"/>
    </source>
</evidence>
<comment type="similarity">
    <text evidence="2">Belongs to the ABC transporter superfamily.</text>
</comment>
<gene>
    <name evidence="13" type="ORF">MYF_02330</name>
</gene>
<dbReference type="SUPFAM" id="SSF52540">
    <property type="entry name" value="P-loop containing nucleoside triphosphate hydrolases"/>
    <property type="match status" value="1"/>
</dbReference>
<feature type="transmembrane region" description="Helical" evidence="10">
    <location>
        <begin position="193"/>
        <end position="212"/>
    </location>
</feature>
<dbReference type="GO" id="GO:0016887">
    <property type="term" value="F:ATP hydrolysis activity"/>
    <property type="evidence" value="ECO:0007669"/>
    <property type="project" value="InterPro"/>
</dbReference>
<dbReference type="MEROPS" id="C39.A03"/>
<keyword evidence="5" id="KW-0547">Nucleotide-binding</keyword>
<name>A0A0A8E6W8_MESFC</name>
<dbReference type="Pfam" id="PF00664">
    <property type="entry name" value="ABC_membrane"/>
    <property type="match status" value="1"/>
</dbReference>
<feature type="transmembrane region" description="Helical" evidence="10">
    <location>
        <begin position="385"/>
        <end position="406"/>
    </location>
</feature>
<feature type="domain" description="ABC transmembrane type-1" evidence="11">
    <location>
        <begin position="162"/>
        <end position="439"/>
    </location>
</feature>
<organism evidence="13 14">
    <name type="scientific">Mesomycoplasma flocculare ATCC 27399</name>
    <dbReference type="NCBI Taxonomy" id="743971"/>
    <lineage>
        <taxon>Bacteria</taxon>
        <taxon>Bacillati</taxon>
        <taxon>Mycoplasmatota</taxon>
        <taxon>Mycoplasmoidales</taxon>
        <taxon>Metamycoplasmataceae</taxon>
        <taxon>Mesomycoplasma</taxon>
    </lineage>
</organism>
<dbReference type="GO" id="GO:0005886">
    <property type="term" value="C:plasma membrane"/>
    <property type="evidence" value="ECO:0007669"/>
    <property type="project" value="UniProtKB-SubCell"/>
</dbReference>
<dbReference type="KEGG" id="mfq:MYF_02330"/>
<evidence type="ECO:0000256" key="2">
    <source>
        <dbReference type="ARBA" id="ARBA00005417"/>
    </source>
</evidence>
<protein>
    <submittedName>
        <fullName evidence="13">ABC transporter ATP-binding protein and permease</fullName>
    </submittedName>
</protein>
<evidence type="ECO:0000256" key="1">
    <source>
        <dbReference type="ARBA" id="ARBA00004651"/>
    </source>
</evidence>
<dbReference type="SMART" id="SM00382">
    <property type="entry name" value="AAA"/>
    <property type="match status" value="1"/>
</dbReference>
<dbReference type="InterPro" id="IPR003593">
    <property type="entry name" value="AAA+_ATPase"/>
</dbReference>
<dbReference type="Gene3D" id="3.90.70.10">
    <property type="entry name" value="Cysteine proteinases"/>
    <property type="match status" value="1"/>
</dbReference>
<accession>A0A0A8E6W8</accession>